<protein>
    <recommendedName>
        <fullName evidence="7">DNA 3'-5' helicase</fullName>
        <ecNumber evidence="7">5.6.2.4</ecNumber>
    </recommendedName>
</protein>
<keyword evidence="5" id="KW-0413">Isomerase</keyword>
<evidence type="ECO:0000256" key="6">
    <source>
        <dbReference type="ARBA" id="ARBA00034617"/>
    </source>
</evidence>
<keyword evidence="3 9" id="KW-0347">Helicase</keyword>
<dbReference type="AlphaFoldDB" id="A0A3Z6QK50"/>
<evidence type="ECO:0000256" key="7">
    <source>
        <dbReference type="ARBA" id="ARBA00034808"/>
    </source>
</evidence>
<evidence type="ECO:0000256" key="9">
    <source>
        <dbReference type="PROSITE-ProRule" id="PRU00560"/>
    </source>
</evidence>
<dbReference type="GO" id="GO:0000724">
    <property type="term" value="P:double-strand break repair via homologous recombination"/>
    <property type="evidence" value="ECO:0007669"/>
    <property type="project" value="TreeGrafter"/>
</dbReference>
<name>A0A3Z6QK50_SALEB</name>
<organism evidence="12">
    <name type="scientific">Salmonella enterica subsp. enterica serovar Java</name>
    <dbReference type="NCBI Taxonomy" id="224729"/>
    <lineage>
        <taxon>Bacteria</taxon>
        <taxon>Pseudomonadati</taxon>
        <taxon>Pseudomonadota</taxon>
        <taxon>Gammaproteobacteria</taxon>
        <taxon>Enterobacterales</taxon>
        <taxon>Enterobacteriaceae</taxon>
        <taxon>Salmonella</taxon>
    </lineage>
</organism>
<evidence type="ECO:0000256" key="8">
    <source>
        <dbReference type="ARBA" id="ARBA00048988"/>
    </source>
</evidence>
<evidence type="ECO:0000256" key="3">
    <source>
        <dbReference type="ARBA" id="ARBA00022806"/>
    </source>
</evidence>
<dbReference type="InterPro" id="IPR014016">
    <property type="entry name" value="UvrD-like_ATP-bd"/>
</dbReference>
<dbReference type="GO" id="GO:0005524">
    <property type="term" value="F:ATP binding"/>
    <property type="evidence" value="ECO:0007669"/>
    <property type="project" value="UniProtKB-UniRule"/>
</dbReference>
<feature type="binding site" evidence="9">
    <location>
        <begin position="24"/>
        <end position="31"/>
    </location>
    <ligand>
        <name>ATP</name>
        <dbReference type="ChEBI" id="CHEBI:30616"/>
    </ligand>
</feature>
<accession>A0A3Z6QK50</accession>
<sequence length="508" mass="57001">MSYSDTPEQSAVIGWQGARLVVGAFAGTGKTTTLRRFAEQNSDERMLYVAYNRAIRDEAQQKFPYNVTCRTSHQLAFAATGKYFTTRIAGNLKVTDIARALNSKNWRLAGNVLVTLNHFMSSADEQIMAMHTPDEEELSGAELAQTLAAAQKVWLMMTARRGDFPVTHDTYLKLYQLSRPNLSSRYSTILFDEAQDANPVTSAIVLNQTCRMVFVGDPHQQIYRFRGADNAMNAPALDEADRLWLTYSFRFGPEVANVANRLLALKGETRKVTGKGGPDRVMEALPRTCGHRAVLHRTVCGVIGTALHYSLAGKKVYWVGGMESYRVEDLLDLYWLSVDLPERMKKDTLTQNYRDYAEYCEVAEETGDPEMKQSMNILDQFFPLPERLKTLWQQRVEDEREADVTVCTAHRSKGLEWDTVKLYDDFADILDPEMPADKRDDELNLLYVAATRARRALVPDPVILEVLAQPPAEDILSRPDSGEDSDRASDNDGGIAGDDAEGEARDVA</sequence>
<dbReference type="GO" id="GO:0016787">
    <property type="term" value="F:hydrolase activity"/>
    <property type="evidence" value="ECO:0007669"/>
    <property type="project" value="UniProtKB-UniRule"/>
</dbReference>
<evidence type="ECO:0000256" key="1">
    <source>
        <dbReference type="ARBA" id="ARBA00022741"/>
    </source>
</evidence>
<evidence type="ECO:0000256" key="4">
    <source>
        <dbReference type="ARBA" id="ARBA00022840"/>
    </source>
</evidence>
<dbReference type="PROSITE" id="PS51198">
    <property type="entry name" value="UVRD_HELICASE_ATP_BIND"/>
    <property type="match status" value="1"/>
</dbReference>
<dbReference type="SUPFAM" id="SSF52540">
    <property type="entry name" value="P-loop containing nucleoside triphosphate hydrolases"/>
    <property type="match status" value="1"/>
</dbReference>
<dbReference type="GO" id="GO:0003677">
    <property type="term" value="F:DNA binding"/>
    <property type="evidence" value="ECO:0007669"/>
    <property type="project" value="InterPro"/>
</dbReference>
<dbReference type="Proteomes" id="UP000839631">
    <property type="component" value="Unassembled WGS sequence"/>
</dbReference>
<evidence type="ECO:0000256" key="5">
    <source>
        <dbReference type="ARBA" id="ARBA00023235"/>
    </source>
</evidence>
<proteinExistence type="predicted"/>
<gene>
    <name evidence="12" type="ORF">D6K54_11585</name>
    <name evidence="13" type="ORF">D6S17_15920</name>
</gene>
<comment type="caution">
    <text evidence="12">The sequence shown here is derived from an EMBL/GenBank/DDBJ whole genome shotgun (WGS) entry which is preliminary data.</text>
</comment>
<dbReference type="PANTHER" id="PTHR11070:SF30">
    <property type="entry name" value="F-BOX DNA HELICASE 1"/>
    <property type="match status" value="1"/>
</dbReference>
<keyword evidence="1 9" id="KW-0547">Nucleotide-binding</keyword>
<comment type="catalytic activity">
    <reaction evidence="8">
        <text>ATP + H2O = ADP + phosphate + H(+)</text>
        <dbReference type="Rhea" id="RHEA:13065"/>
        <dbReference type="ChEBI" id="CHEBI:15377"/>
        <dbReference type="ChEBI" id="CHEBI:15378"/>
        <dbReference type="ChEBI" id="CHEBI:30616"/>
        <dbReference type="ChEBI" id="CHEBI:43474"/>
        <dbReference type="ChEBI" id="CHEBI:456216"/>
        <dbReference type="EC" id="5.6.2.4"/>
    </reaction>
</comment>
<dbReference type="GO" id="GO:0043138">
    <property type="term" value="F:3'-5' DNA helicase activity"/>
    <property type="evidence" value="ECO:0007669"/>
    <property type="project" value="UniProtKB-EC"/>
</dbReference>
<dbReference type="InterPro" id="IPR027417">
    <property type="entry name" value="P-loop_NTPase"/>
</dbReference>
<dbReference type="Gene3D" id="3.40.50.300">
    <property type="entry name" value="P-loop containing nucleotide triphosphate hydrolases"/>
    <property type="match status" value="2"/>
</dbReference>
<feature type="domain" description="UvrD-like helicase ATP-binding" evidence="11">
    <location>
        <begin position="3"/>
        <end position="252"/>
    </location>
</feature>
<evidence type="ECO:0000256" key="2">
    <source>
        <dbReference type="ARBA" id="ARBA00022801"/>
    </source>
</evidence>
<comment type="catalytic activity">
    <reaction evidence="6">
        <text>Couples ATP hydrolysis with the unwinding of duplex DNA by translocating in the 3'-5' direction.</text>
        <dbReference type="EC" id="5.6.2.4"/>
    </reaction>
</comment>
<dbReference type="EMBL" id="AAAGSE010000014">
    <property type="protein sequence ID" value="EAC0787382.1"/>
    <property type="molecule type" value="Genomic_DNA"/>
</dbReference>
<evidence type="ECO:0000259" key="11">
    <source>
        <dbReference type="PROSITE" id="PS51198"/>
    </source>
</evidence>
<dbReference type="InterPro" id="IPR014017">
    <property type="entry name" value="DNA_helicase_UvrD-like_C"/>
</dbReference>
<dbReference type="InterPro" id="IPR000212">
    <property type="entry name" value="DNA_helicase_UvrD/REP"/>
</dbReference>
<dbReference type="EMBL" id="AAHPHN010000026">
    <property type="protein sequence ID" value="EBY8643025.1"/>
    <property type="molecule type" value="Genomic_DNA"/>
</dbReference>
<feature type="region of interest" description="Disordered" evidence="10">
    <location>
        <begin position="469"/>
        <end position="508"/>
    </location>
</feature>
<feature type="compositionally biased region" description="Basic and acidic residues" evidence="10">
    <location>
        <begin position="475"/>
        <end position="490"/>
    </location>
</feature>
<keyword evidence="2 9" id="KW-0378">Hydrolase</keyword>
<dbReference type="EC" id="5.6.2.4" evidence="7"/>
<evidence type="ECO:0000256" key="10">
    <source>
        <dbReference type="SAM" id="MobiDB-lite"/>
    </source>
</evidence>
<evidence type="ECO:0000313" key="12">
    <source>
        <dbReference type="EMBL" id="EAC0787382.1"/>
    </source>
</evidence>
<dbReference type="GO" id="GO:0031297">
    <property type="term" value="P:replication fork processing"/>
    <property type="evidence" value="ECO:0007669"/>
    <property type="project" value="TreeGrafter"/>
</dbReference>
<evidence type="ECO:0000313" key="13">
    <source>
        <dbReference type="EMBL" id="EBY8643025.1"/>
    </source>
</evidence>
<dbReference type="Pfam" id="PF13361">
    <property type="entry name" value="UvrD_C"/>
    <property type="match status" value="1"/>
</dbReference>
<keyword evidence="4 9" id="KW-0067">ATP-binding</keyword>
<dbReference type="PANTHER" id="PTHR11070">
    <property type="entry name" value="UVRD / RECB / PCRA DNA HELICASE FAMILY MEMBER"/>
    <property type="match status" value="1"/>
</dbReference>
<reference evidence="12" key="1">
    <citation type="submission" date="2018-09" db="EMBL/GenBank/DDBJ databases">
        <authorList>
            <person name="Ashton P.M."/>
            <person name="Dallman T."/>
            <person name="Nair S."/>
            <person name="De Pinna E."/>
            <person name="Peters T."/>
            <person name="Grant K."/>
        </authorList>
    </citation>
    <scope>NUCLEOTIDE SEQUENCE [LARGE SCALE GENOMIC DNA]</scope>
    <source>
        <strain evidence="13">140692</strain>
        <strain evidence="12">412099</strain>
    </source>
</reference>
<dbReference type="Pfam" id="PF00580">
    <property type="entry name" value="UvrD-helicase"/>
    <property type="match status" value="1"/>
</dbReference>